<dbReference type="Pfam" id="PF09926">
    <property type="entry name" value="DUF2158"/>
    <property type="match status" value="1"/>
</dbReference>
<dbReference type="KEGG" id="apol:K9D25_02950"/>
<name>A0A9E6ZTZ6_9HYPH</name>
<organism evidence="1 2">
    <name type="scientific">Ancylobacter polymorphus</name>
    <dbReference type="NCBI Taxonomy" id="223390"/>
    <lineage>
        <taxon>Bacteria</taxon>
        <taxon>Pseudomonadati</taxon>
        <taxon>Pseudomonadota</taxon>
        <taxon>Alphaproteobacteria</taxon>
        <taxon>Hyphomicrobiales</taxon>
        <taxon>Xanthobacteraceae</taxon>
        <taxon>Ancylobacter</taxon>
    </lineage>
</organism>
<reference evidence="1" key="1">
    <citation type="submission" date="2021-09" db="EMBL/GenBank/DDBJ databases">
        <title>Network and meta-omics reveal the key degrader and cooperation patterns in an efficient 1,4-dioxane-degrading microbial community.</title>
        <authorList>
            <person name="Dai C."/>
        </authorList>
    </citation>
    <scope>NUCLEOTIDE SEQUENCE</scope>
    <source>
        <strain evidence="1">ZM13</strain>
    </source>
</reference>
<dbReference type="AlphaFoldDB" id="A0A9E6ZTZ6"/>
<proteinExistence type="predicted"/>
<gene>
    <name evidence="1" type="ORF">K9D25_02950</name>
</gene>
<sequence>MSDDDNLIHTPFGMFPAAARFDDGEPVALLTGGPAMTVIGRQGGTSTLVAWFDAADVLHYALFPAAALYSLYDDDEEDDIGECAGTC</sequence>
<evidence type="ECO:0000313" key="1">
    <source>
        <dbReference type="EMBL" id="UOK71699.1"/>
    </source>
</evidence>
<dbReference type="InterPro" id="IPR019226">
    <property type="entry name" value="DUF2158"/>
</dbReference>
<evidence type="ECO:0000313" key="2">
    <source>
        <dbReference type="Proteomes" id="UP000831684"/>
    </source>
</evidence>
<protein>
    <submittedName>
        <fullName evidence="1">DUF2158 domain-containing protein</fullName>
    </submittedName>
</protein>
<accession>A0A9E6ZTZ6</accession>
<dbReference type="RefSeq" id="WP_244379070.1">
    <property type="nucleotide sequence ID" value="NZ_CP083239.1"/>
</dbReference>
<dbReference type="Proteomes" id="UP000831684">
    <property type="component" value="Chromosome"/>
</dbReference>
<dbReference type="EMBL" id="CP083239">
    <property type="protein sequence ID" value="UOK71699.1"/>
    <property type="molecule type" value="Genomic_DNA"/>
</dbReference>